<proteinExistence type="predicted"/>
<name>A0ACB9ICI4_9ASTR</name>
<accession>A0ACB9ICI4</accession>
<organism evidence="1 2">
    <name type="scientific">Smallanthus sonchifolius</name>
    <dbReference type="NCBI Taxonomy" id="185202"/>
    <lineage>
        <taxon>Eukaryota</taxon>
        <taxon>Viridiplantae</taxon>
        <taxon>Streptophyta</taxon>
        <taxon>Embryophyta</taxon>
        <taxon>Tracheophyta</taxon>
        <taxon>Spermatophyta</taxon>
        <taxon>Magnoliopsida</taxon>
        <taxon>eudicotyledons</taxon>
        <taxon>Gunneridae</taxon>
        <taxon>Pentapetalae</taxon>
        <taxon>asterids</taxon>
        <taxon>campanulids</taxon>
        <taxon>Asterales</taxon>
        <taxon>Asteraceae</taxon>
        <taxon>Asteroideae</taxon>
        <taxon>Heliantheae alliance</taxon>
        <taxon>Millerieae</taxon>
        <taxon>Smallanthus</taxon>
    </lineage>
</organism>
<reference evidence="2" key="1">
    <citation type="journal article" date="2022" name="Mol. Ecol. Resour.">
        <title>The genomes of chicory, endive, great burdock and yacon provide insights into Asteraceae palaeo-polyploidization history and plant inulin production.</title>
        <authorList>
            <person name="Fan W."/>
            <person name="Wang S."/>
            <person name="Wang H."/>
            <person name="Wang A."/>
            <person name="Jiang F."/>
            <person name="Liu H."/>
            <person name="Zhao H."/>
            <person name="Xu D."/>
            <person name="Zhang Y."/>
        </authorList>
    </citation>
    <scope>NUCLEOTIDE SEQUENCE [LARGE SCALE GENOMIC DNA]</scope>
    <source>
        <strain evidence="2">cv. Yunnan</strain>
    </source>
</reference>
<protein>
    <submittedName>
        <fullName evidence="1">Uncharacterized protein</fullName>
    </submittedName>
</protein>
<sequence length="156" mass="17865">MLTMFYTLRRWWKYFQGYKAIAITDQSAKKVTTWPENWDMAKPIAKSRKHESLLLPRAANGEVLENLAVKNPRETKESPADKGETGKFYKEGATSAKDSGVEMNSIAQSKFGLMHILKTPIGSPIHKRAGQKIVPTREVKYMFKKGARRHHPRHAR</sequence>
<comment type="caution">
    <text evidence="1">The sequence shown here is derived from an EMBL/GenBank/DDBJ whole genome shotgun (WGS) entry which is preliminary data.</text>
</comment>
<evidence type="ECO:0000313" key="2">
    <source>
        <dbReference type="Proteomes" id="UP001056120"/>
    </source>
</evidence>
<dbReference type="EMBL" id="CM042026">
    <property type="protein sequence ID" value="KAI3805225.1"/>
    <property type="molecule type" value="Genomic_DNA"/>
</dbReference>
<evidence type="ECO:0000313" key="1">
    <source>
        <dbReference type="EMBL" id="KAI3805225.1"/>
    </source>
</evidence>
<dbReference type="Proteomes" id="UP001056120">
    <property type="component" value="Linkage Group LG09"/>
</dbReference>
<keyword evidence="2" id="KW-1185">Reference proteome</keyword>
<gene>
    <name evidence="1" type="ORF">L1987_27407</name>
</gene>
<reference evidence="1 2" key="2">
    <citation type="journal article" date="2022" name="Mol. Ecol. Resour.">
        <title>The genomes of chicory, endive, great burdock and yacon provide insights into Asteraceae paleo-polyploidization history and plant inulin production.</title>
        <authorList>
            <person name="Fan W."/>
            <person name="Wang S."/>
            <person name="Wang H."/>
            <person name="Wang A."/>
            <person name="Jiang F."/>
            <person name="Liu H."/>
            <person name="Zhao H."/>
            <person name="Xu D."/>
            <person name="Zhang Y."/>
        </authorList>
    </citation>
    <scope>NUCLEOTIDE SEQUENCE [LARGE SCALE GENOMIC DNA]</scope>
    <source>
        <strain evidence="2">cv. Yunnan</strain>
        <tissue evidence="1">Leaves</tissue>
    </source>
</reference>